<dbReference type="InterPro" id="IPR025660">
    <property type="entry name" value="Pept_his_AS"/>
</dbReference>
<keyword evidence="6" id="KW-1185">Reference proteome</keyword>
<reference evidence="5" key="1">
    <citation type="journal article" date="2023" name="Insect Mol. Biol.">
        <title>Genome sequencing provides insights into the evolution of gene families encoding plant cell wall-degrading enzymes in longhorned beetles.</title>
        <authorList>
            <person name="Shin N.R."/>
            <person name="Okamura Y."/>
            <person name="Kirsch R."/>
            <person name="Pauchet Y."/>
        </authorList>
    </citation>
    <scope>NUCLEOTIDE SEQUENCE</scope>
    <source>
        <strain evidence="5">AMC_N1</strain>
    </source>
</reference>
<dbReference type="EMBL" id="JAPWTK010000266">
    <property type="protein sequence ID" value="KAJ8944113.1"/>
    <property type="molecule type" value="Genomic_DNA"/>
</dbReference>
<feature type="signal peptide" evidence="3">
    <location>
        <begin position="1"/>
        <end position="18"/>
    </location>
</feature>
<dbReference type="GO" id="GO:0008234">
    <property type="term" value="F:cysteine-type peptidase activity"/>
    <property type="evidence" value="ECO:0007669"/>
    <property type="project" value="InterPro"/>
</dbReference>
<dbReference type="Proteomes" id="UP001162162">
    <property type="component" value="Unassembled WGS sequence"/>
</dbReference>
<protein>
    <recommendedName>
        <fullName evidence="4">Peptidase C1A papain C-terminal domain-containing protein</fullName>
    </recommendedName>
</protein>
<dbReference type="Gene3D" id="3.90.70.10">
    <property type="entry name" value="Cysteine proteinases"/>
    <property type="match status" value="1"/>
</dbReference>
<dbReference type="Pfam" id="PF00112">
    <property type="entry name" value="Peptidase_C1"/>
    <property type="match status" value="1"/>
</dbReference>
<accession>A0AAV8XZF1</accession>
<comment type="caution">
    <text evidence="5">The sequence shown here is derived from an EMBL/GenBank/DDBJ whole genome shotgun (WGS) entry which is preliminary data.</text>
</comment>
<sequence length="200" mass="21867">SFLVKALILDVLIDLSHLVFEAGRVITEEFVCNCLNLVRNRLGCKSYSIAPCAHHVESNRPSCTGIDTPTPSCVKQCDAASSLSYSSDLSFGDTAYTVDNDEKQIQKEILTNGPVEATFYIFPSSAIKCILLGVYQHVAGDLDGGHAVKIIGWGVENDTPYWLAANSWNSDWGDKGYFKILRGEDHMGIESYIVAGTPKL</sequence>
<comment type="similarity">
    <text evidence="1">Belongs to the peptidase C1 family.</text>
</comment>
<organism evidence="5 6">
    <name type="scientific">Aromia moschata</name>
    <dbReference type="NCBI Taxonomy" id="1265417"/>
    <lineage>
        <taxon>Eukaryota</taxon>
        <taxon>Metazoa</taxon>
        <taxon>Ecdysozoa</taxon>
        <taxon>Arthropoda</taxon>
        <taxon>Hexapoda</taxon>
        <taxon>Insecta</taxon>
        <taxon>Pterygota</taxon>
        <taxon>Neoptera</taxon>
        <taxon>Endopterygota</taxon>
        <taxon>Coleoptera</taxon>
        <taxon>Polyphaga</taxon>
        <taxon>Cucujiformia</taxon>
        <taxon>Chrysomeloidea</taxon>
        <taxon>Cerambycidae</taxon>
        <taxon>Cerambycinae</taxon>
        <taxon>Callichromatini</taxon>
        <taxon>Aromia</taxon>
    </lineage>
</organism>
<keyword evidence="3" id="KW-0732">Signal</keyword>
<evidence type="ECO:0000256" key="1">
    <source>
        <dbReference type="ARBA" id="ARBA00008455"/>
    </source>
</evidence>
<evidence type="ECO:0000313" key="6">
    <source>
        <dbReference type="Proteomes" id="UP001162162"/>
    </source>
</evidence>
<feature type="non-terminal residue" evidence="5">
    <location>
        <position position="1"/>
    </location>
</feature>
<dbReference type="PANTHER" id="PTHR12411">
    <property type="entry name" value="CYSTEINE PROTEASE FAMILY C1-RELATED"/>
    <property type="match status" value="1"/>
</dbReference>
<dbReference type="AlphaFoldDB" id="A0AAV8XZF1"/>
<dbReference type="InterPro" id="IPR000668">
    <property type="entry name" value="Peptidase_C1A_C"/>
</dbReference>
<dbReference type="InterPro" id="IPR038765">
    <property type="entry name" value="Papain-like_cys_pep_sf"/>
</dbReference>
<evidence type="ECO:0000256" key="2">
    <source>
        <dbReference type="ARBA" id="ARBA00023157"/>
    </source>
</evidence>
<proteinExistence type="inferred from homology"/>
<evidence type="ECO:0000259" key="4">
    <source>
        <dbReference type="SMART" id="SM00645"/>
    </source>
</evidence>
<dbReference type="PROSITE" id="PS00640">
    <property type="entry name" value="THIOL_PROTEASE_ASN"/>
    <property type="match status" value="1"/>
</dbReference>
<dbReference type="InterPro" id="IPR013128">
    <property type="entry name" value="Peptidase_C1A"/>
</dbReference>
<dbReference type="GO" id="GO:0006508">
    <property type="term" value="P:proteolysis"/>
    <property type="evidence" value="ECO:0007669"/>
    <property type="project" value="InterPro"/>
</dbReference>
<name>A0AAV8XZF1_9CUCU</name>
<dbReference type="PROSITE" id="PS00639">
    <property type="entry name" value="THIOL_PROTEASE_HIS"/>
    <property type="match status" value="1"/>
</dbReference>
<dbReference type="InterPro" id="IPR025661">
    <property type="entry name" value="Pept_asp_AS"/>
</dbReference>
<keyword evidence="2" id="KW-1015">Disulfide bond</keyword>
<feature type="domain" description="Peptidase C1A papain C-terminal" evidence="4">
    <location>
        <begin position="9"/>
        <end position="197"/>
    </location>
</feature>
<dbReference type="SUPFAM" id="SSF54001">
    <property type="entry name" value="Cysteine proteinases"/>
    <property type="match status" value="1"/>
</dbReference>
<feature type="chain" id="PRO_5043765277" description="Peptidase C1A papain C-terminal domain-containing protein" evidence="3">
    <location>
        <begin position="19"/>
        <end position="200"/>
    </location>
</feature>
<evidence type="ECO:0000313" key="5">
    <source>
        <dbReference type="EMBL" id="KAJ8944113.1"/>
    </source>
</evidence>
<gene>
    <name evidence="5" type="ORF">NQ318_013295</name>
</gene>
<dbReference type="SMART" id="SM00645">
    <property type="entry name" value="Pept_C1"/>
    <property type="match status" value="1"/>
</dbReference>
<evidence type="ECO:0000256" key="3">
    <source>
        <dbReference type="SAM" id="SignalP"/>
    </source>
</evidence>